<dbReference type="Gene3D" id="3.30.40.10">
    <property type="entry name" value="Zinc/RING finger domain, C3HC4 (zinc finger)"/>
    <property type="match status" value="1"/>
</dbReference>
<dbReference type="InterPro" id="IPR011016">
    <property type="entry name" value="Znf_RING-CH"/>
</dbReference>
<dbReference type="GO" id="GO:0008270">
    <property type="term" value="F:zinc ion binding"/>
    <property type="evidence" value="ECO:0007669"/>
    <property type="project" value="UniProtKB-KW"/>
</dbReference>
<evidence type="ECO:0000256" key="5">
    <source>
        <dbReference type="ARBA" id="ARBA00022771"/>
    </source>
</evidence>
<feature type="domain" description="RING-CH-type" evidence="10">
    <location>
        <begin position="1"/>
        <end position="58"/>
    </location>
</feature>
<evidence type="ECO:0000256" key="2">
    <source>
        <dbReference type="ARBA" id="ARBA00022679"/>
    </source>
</evidence>
<evidence type="ECO:0000256" key="4">
    <source>
        <dbReference type="ARBA" id="ARBA00022723"/>
    </source>
</evidence>
<dbReference type="STRING" id="299467.A0A443RYB5"/>
<evidence type="ECO:0000313" key="11">
    <source>
        <dbReference type="EMBL" id="RWS20346.1"/>
    </source>
</evidence>
<keyword evidence="2" id="KW-0808">Transferase</keyword>
<proteinExistence type="predicted"/>
<accession>A0A443RYB5</accession>
<dbReference type="GO" id="GO:0016020">
    <property type="term" value="C:membrane"/>
    <property type="evidence" value="ECO:0007669"/>
    <property type="project" value="UniProtKB-SubCell"/>
</dbReference>
<dbReference type="SMART" id="SM00744">
    <property type="entry name" value="RINGv"/>
    <property type="match status" value="1"/>
</dbReference>
<dbReference type="PROSITE" id="PS51292">
    <property type="entry name" value="ZF_RING_CH"/>
    <property type="match status" value="1"/>
</dbReference>
<dbReference type="PANTHER" id="PTHR46065">
    <property type="entry name" value="E3 UBIQUITIN-PROTEIN LIGASE MARCH 2/3 FAMILY MEMBER"/>
    <property type="match status" value="1"/>
</dbReference>
<keyword evidence="7" id="KW-0862">Zinc</keyword>
<evidence type="ECO:0000256" key="9">
    <source>
        <dbReference type="ARBA" id="ARBA00023136"/>
    </source>
</evidence>
<keyword evidence="9" id="KW-0472">Membrane</keyword>
<keyword evidence="8" id="KW-1133">Transmembrane helix</keyword>
<dbReference type="AlphaFoldDB" id="A0A443RYB5"/>
<keyword evidence="12" id="KW-1185">Reference proteome</keyword>
<evidence type="ECO:0000259" key="10">
    <source>
        <dbReference type="PROSITE" id="PS51292"/>
    </source>
</evidence>
<dbReference type="VEuPathDB" id="VectorBase:LDEU011694"/>
<dbReference type="PANTHER" id="PTHR46065:SF3">
    <property type="entry name" value="FI20425P1"/>
    <property type="match status" value="1"/>
</dbReference>
<dbReference type="EMBL" id="NCKV01018168">
    <property type="protein sequence ID" value="RWS20346.1"/>
    <property type="molecule type" value="Genomic_DNA"/>
</dbReference>
<dbReference type="Proteomes" id="UP000288716">
    <property type="component" value="Unassembled WGS sequence"/>
</dbReference>
<dbReference type="SUPFAM" id="SSF57850">
    <property type="entry name" value="RING/U-box"/>
    <property type="match status" value="1"/>
</dbReference>
<dbReference type="InterPro" id="IPR013083">
    <property type="entry name" value="Znf_RING/FYVE/PHD"/>
</dbReference>
<sequence length="74" mass="8856">MTEEKKCRICFIQENVELIAPCGCKGSIKYVHKECLKHWVMSSNRIRCDMCLKRYKGVYLREILPEWICLVFKI</sequence>
<keyword evidence="5" id="KW-0863">Zinc-finger</keyword>
<evidence type="ECO:0000256" key="6">
    <source>
        <dbReference type="ARBA" id="ARBA00022786"/>
    </source>
</evidence>
<dbReference type="Pfam" id="PF12906">
    <property type="entry name" value="RINGv"/>
    <property type="match status" value="1"/>
</dbReference>
<keyword evidence="6" id="KW-0833">Ubl conjugation pathway</keyword>
<protein>
    <submittedName>
        <fullName evidence="11">Ring finger membrane protein-like protein</fullName>
    </submittedName>
</protein>
<dbReference type="OrthoDB" id="6502671at2759"/>
<keyword evidence="4" id="KW-0479">Metal-binding</keyword>
<gene>
    <name evidence="11" type="ORF">B4U80_09333</name>
</gene>
<dbReference type="GO" id="GO:0016740">
    <property type="term" value="F:transferase activity"/>
    <property type="evidence" value="ECO:0007669"/>
    <property type="project" value="UniProtKB-KW"/>
</dbReference>
<evidence type="ECO:0000313" key="12">
    <source>
        <dbReference type="Proteomes" id="UP000288716"/>
    </source>
</evidence>
<evidence type="ECO:0000256" key="7">
    <source>
        <dbReference type="ARBA" id="ARBA00022833"/>
    </source>
</evidence>
<comment type="caution">
    <text evidence="11">The sequence shown here is derived from an EMBL/GenBank/DDBJ whole genome shotgun (WGS) entry which is preliminary data.</text>
</comment>
<comment type="subcellular location">
    <subcellularLocation>
        <location evidence="1">Membrane</location>
        <topology evidence="1">Multi-pass membrane protein</topology>
    </subcellularLocation>
</comment>
<keyword evidence="3" id="KW-0812">Transmembrane</keyword>
<evidence type="ECO:0000256" key="1">
    <source>
        <dbReference type="ARBA" id="ARBA00004141"/>
    </source>
</evidence>
<evidence type="ECO:0000256" key="8">
    <source>
        <dbReference type="ARBA" id="ARBA00022989"/>
    </source>
</evidence>
<name>A0A443RYB5_9ACAR</name>
<organism evidence="11 12">
    <name type="scientific">Leptotrombidium deliense</name>
    <dbReference type="NCBI Taxonomy" id="299467"/>
    <lineage>
        <taxon>Eukaryota</taxon>
        <taxon>Metazoa</taxon>
        <taxon>Ecdysozoa</taxon>
        <taxon>Arthropoda</taxon>
        <taxon>Chelicerata</taxon>
        <taxon>Arachnida</taxon>
        <taxon>Acari</taxon>
        <taxon>Acariformes</taxon>
        <taxon>Trombidiformes</taxon>
        <taxon>Prostigmata</taxon>
        <taxon>Anystina</taxon>
        <taxon>Parasitengona</taxon>
        <taxon>Trombiculoidea</taxon>
        <taxon>Trombiculidae</taxon>
        <taxon>Leptotrombidium</taxon>
    </lineage>
</organism>
<reference evidence="11 12" key="1">
    <citation type="journal article" date="2018" name="Gigascience">
        <title>Genomes of trombidid mites reveal novel predicted allergens and laterally-transferred genes associated with secondary metabolism.</title>
        <authorList>
            <person name="Dong X."/>
            <person name="Chaisiri K."/>
            <person name="Xia D."/>
            <person name="Armstrong S.D."/>
            <person name="Fang Y."/>
            <person name="Donnelly M.J."/>
            <person name="Kadowaki T."/>
            <person name="McGarry J.W."/>
            <person name="Darby A.C."/>
            <person name="Makepeace B.L."/>
        </authorList>
    </citation>
    <scope>NUCLEOTIDE SEQUENCE [LARGE SCALE GENOMIC DNA]</scope>
    <source>
        <strain evidence="11">UoL-UT</strain>
    </source>
</reference>
<evidence type="ECO:0000256" key="3">
    <source>
        <dbReference type="ARBA" id="ARBA00022692"/>
    </source>
</evidence>